<dbReference type="OrthoDB" id="5231947at2759"/>
<keyword evidence="2" id="KW-1185">Reference proteome</keyword>
<accession>A0A0G2HT71</accession>
<dbReference type="EMBL" id="LCUC01000397">
    <property type="protein sequence ID" value="KKY31315.1"/>
    <property type="molecule type" value="Genomic_DNA"/>
</dbReference>
<dbReference type="Proteomes" id="UP000034680">
    <property type="component" value="Unassembled WGS sequence"/>
</dbReference>
<organism evidence="1 2">
    <name type="scientific">Diaporthe ampelina</name>
    <dbReference type="NCBI Taxonomy" id="1214573"/>
    <lineage>
        <taxon>Eukaryota</taxon>
        <taxon>Fungi</taxon>
        <taxon>Dikarya</taxon>
        <taxon>Ascomycota</taxon>
        <taxon>Pezizomycotina</taxon>
        <taxon>Sordariomycetes</taxon>
        <taxon>Sordariomycetidae</taxon>
        <taxon>Diaporthales</taxon>
        <taxon>Diaporthaceae</taxon>
        <taxon>Diaporthe</taxon>
    </lineage>
</organism>
<name>A0A0G2HT71_9PEZI</name>
<gene>
    <name evidence="1" type="ORF">UCDDA912_g08742</name>
</gene>
<dbReference type="AlphaFoldDB" id="A0A0G2HT71"/>
<proteinExistence type="predicted"/>
<reference evidence="1 2" key="1">
    <citation type="submission" date="2015-05" db="EMBL/GenBank/DDBJ databases">
        <title>Distinctive expansion of gene families associated with plant cell wall degradation and secondary metabolism in the genomes of grapevine trunk pathogens.</title>
        <authorList>
            <person name="Lawrence D.P."/>
            <person name="Travadon R."/>
            <person name="Rolshausen P.E."/>
            <person name="Baumgartner K."/>
        </authorList>
    </citation>
    <scope>NUCLEOTIDE SEQUENCE [LARGE SCALE GENOMIC DNA]</scope>
    <source>
        <strain evidence="1">DA912</strain>
    </source>
</reference>
<sequence length="80" mass="8793">MKDKSARLRYRSLQVLATEGGFTVATITEDTIEYLNAKGAFQKHDQEKPAVETLILDTAAIKQVLDHGAKYRGNPCPDGS</sequence>
<evidence type="ECO:0000313" key="1">
    <source>
        <dbReference type="EMBL" id="KKY31315.1"/>
    </source>
</evidence>
<reference evidence="1 2" key="2">
    <citation type="submission" date="2015-05" db="EMBL/GenBank/DDBJ databases">
        <authorList>
            <person name="Morales-Cruz A."/>
            <person name="Amrine K.C."/>
            <person name="Cantu D."/>
        </authorList>
    </citation>
    <scope>NUCLEOTIDE SEQUENCE [LARGE SCALE GENOMIC DNA]</scope>
    <source>
        <strain evidence="1">DA912</strain>
    </source>
</reference>
<protein>
    <submittedName>
        <fullName evidence="1">Uncharacterized protein</fullName>
    </submittedName>
</protein>
<comment type="caution">
    <text evidence="1">The sequence shown here is derived from an EMBL/GenBank/DDBJ whole genome shotgun (WGS) entry which is preliminary data.</text>
</comment>
<evidence type="ECO:0000313" key="2">
    <source>
        <dbReference type="Proteomes" id="UP000034680"/>
    </source>
</evidence>